<evidence type="ECO:0000256" key="2">
    <source>
        <dbReference type="ARBA" id="ARBA00022679"/>
    </source>
</evidence>
<feature type="domain" description="Integrase zinc-binding" evidence="11">
    <location>
        <begin position="512"/>
        <end position="570"/>
    </location>
</feature>
<evidence type="ECO:0000256" key="8">
    <source>
        <dbReference type="ARBA" id="ARBA00023268"/>
    </source>
</evidence>
<comment type="caution">
    <text evidence="12">The sequence shown here is derived from an EMBL/GenBank/DDBJ whole genome shotgun (WGS) entry which is preliminary data.</text>
</comment>
<gene>
    <name evidence="12" type="ORF">CBR_g31109</name>
</gene>
<dbReference type="GO" id="GO:0008233">
    <property type="term" value="F:peptidase activity"/>
    <property type="evidence" value="ECO:0007669"/>
    <property type="project" value="UniProtKB-KW"/>
</dbReference>
<dbReference type="EMBL" id="BFEA01000352">
    <property type="protein sequence ID" value="GBG80649.1"/>
    <property type="molecule type" value="Genomic_DNA"/>
</dbReference>
<keyword evidence="13" id="KW-1185">Reference proteome</keyword>
<dbReference type="InterPro" id="IPR050951">
    <property type="entry name" value="Retrovirus_Pol_polyprotein"/>
</dbReference>
<dbReference type="Pfam" id="PF17921">
    <property type="entry name" value="Integrase_H2C2"/>
    <property type="match status" value="1"/>
</dbReference>
<dbReference type="GO" id="GO:0004519">
    <property type="term" value="F:endonuclease activity"/>
    <property type="evidence" value="ECO:0007669"/>
    <property type="project" value="UniProtKB-KW"/>
</dbReference>
<feature type="domain" description="Reverse transcriptase/retrotransposon-derived protein RNase H-like" evidence="10">
    <location>
        <begin position="296"/>
        <end position="391"/>
    </location>
</feature>
<protein>
    <recommendedName>
        <fullName evidence="14">Reverse transcriptase domain-containing protein</fullName>
    </recommendedName>
</protein>
<evidence type="ECO:0000256" key="7">
    <source>
        <dbReference type="ARBA" id="ARBA00022918"/>
    </source>
</evidence>
<evidence type="ECO:0000256" key="6">
    <source>
        <dbReference type="ARBA" id="ARBA00022801"/>
    </source>
</evidence>
<keyword evidence="3" id="KW-0548">Nucleotidyltransferase</keyword>
<keyword evidence="5" id="KW-0255">Endonuclease</keyword>
<evidence type="ECO:0000256" key="3">
    <source>
        <dbReference type="ARBA" id="ARBA00022695"/>
    </source>
</evidence>
<dbReference type="Gene3D" id="3.10.10.10">
    <property type="entry name" value="HIV Type 1 Reverse Transcriptase, subunit A, domain 1"/>
    <property type="match status" value="1"/>
</dbReference>
<keyword evidence="6" id="KW-0378">Hydrolase</keyword>
<dbReference type="GO" id="GO:0003964">
    <property type="term" value="F:RNA-directed DNA polymerase activity"/>
    <property type="evidence" value="ECO:0007669"/>
    <property type="project" value="UniProtKB-KW"/>
</dbReference>
<dbReference type="GO" id="GO:0006508">
    <property type="term" value="P:proteolysis"/>
    <property type="evidence" value="ECO:0007669"/>
    <property type="project" value="UniProtKB-KW"/>
</dbReference>
<dbReference type="CDD" id="cd09274">
    <property type="entry name" value="RNase_HI_RT_Ty3"/>
    <property type="match status" value="1"/>
</dbReference>
<dbReference type="InterPro" id="IPR041577">
    <property type="entry name" value="RT_RNaseH_2"/>
</dbReference>
<evidence type="ECO:0000256" key="4">
    <source>
        <dbReference type="ARBA" id="ARBA00022722"/>
    </source>
</evidence>
<dbReference type="InterPro" id="IPR043128">
    <property type="entry name" value="Rev_trsase/Diguanyl_cyclase"/>
</dbReference>
<evidence type="ECO:0000259" key="9">
    <source>
        <dbReference type="Pfam" id="PF00078"/>
    </source>
</evidence>
<keyword evidence="2" id="KW-0808">Transferase</keyword>
<dbReference type="Gramene" id="GBG80649">
    <property type="protein sequence ID" value="GBG80649"/>
    <property type="gene ID" value="CBR_g31109"/>
</dbReference>
<dbReference type="InterPro" id="IPR043502">
    <property type="entry name" value="DNA/RNA_pol_sf"/>
</dbReference>
<feature type="domain" description="Reverse transcriptase" evidence="9">
    <location>
        <begin position="103"/>
        <end position="236"/>
    </location>
</feature>
<evidence type="ECO:0000259" key="11">
    <source>
        <dbReference type="Pfam" id="PF17921"/>
    </source>
</evidence>
<reference evidence="12 13" key="1">
    <citation type="journal article" date="2018" name="Cell">
        <title>The Chara Genome: Secondary Complexity and Implications for Plant Terrestrialization.</title>
        <authorList>
            <person name="Nishiyama T."/>
            <person name="Sakayama H."/>
            <person name="Vries J.D."/>
            <person name="Buschmann H."/>
            <person name="Saint-Marcoux D."/>
            <person name="Ullrich K.K."/>
            <person name="Haas F.B."/>
            <person name="Vanderstraeten L."/>
            <person name="Becker D."/>
            <person name="Lang D."/>
            <person name="Vosolsobe S."/>
            <person name="Rombauts S."/>
            <person name="Wilhelmsson P.K.I."/>
            <person name="Janitza P."/>
            <person name="Kern R."/>
            <person name="Heyl A."/>
            <person name="Rumpler F."/>
            <person name="Villalobos L.I.A.C."/>
            <person name="Clay J.M."/>
            <person name="Skokan R."/>
            <person name="Toyoda A."/>
            <person name="Suzuki Y."/>
            <person name="Kagoshima H."/>
            <person name="Schijlen E."/>
            <person name="Tajeshwar N."/>
            <person name="Catarino B."/>
            <person name="Hetherington A.J."/>
            <person name="Saltykova A."/>
            <person name="Bonnot C."/>
            <person name="Breuninger H."/>
            <person name="Symeonidi A."/>
            <person name="Radhakrishnan G.V."/>
            <person name="Van Nieuwerburgh F."/>
            <person name="Deforce D."/>
            <person name="Chang C."/>
            <person name="Karol K.G."/>
            <person name="Hedrich R."/>
            <person name="Ulvskov P."/>
            <person name="Glockner G."/>
            <person name="Delwiche C.F."/>
            <person name="Petrasek J."/>
            <person name="Van de Peer Y."/>
            <person name="Friml J."/>
            <person name="Beilby M."/>
            <person name="Dolan L."/>
            <person name="Kohara Y."/>
            <person name="Sugano S."/>
            <person name="Fujiyama A."/>
            <person name="Delaux P.-M."/>
            <person name="Quint M."/>
            <person name="TheiBen G."/>
            <person name="Hagemann M."/>
            <person name="Harholt J."/>
            <person name="Dunand C."/>
            <person name="Zachgo S."/>
            <person name="Langdale J."/>
            <person name="Maumus F."/>
            <person name="Straeten D.V.D."/>
            <person name="Gould S.B."/>
            <person name="Rensing S.A."/>
        </authorList>
    </citation>
    <scope>NUCLEOTIDE SEQUENCE [LARGE SCALE GENOMIC DNA]</scope>
    <source>
        <strain evidence="12 13">S276</strain>
    </source>
</reference>
<dbReference type="PANTHER" id="PTHR37984">
    <property type="entry name" value="PROTEIN CBG26694"/>
    <property type="match status" value="1"/>
</dbReference>
<accession>A0A388LEB7</accession>
<dbReference type="FunFam" id="3.30.70.270:FF:000020">
    <property type="entry name" value="Transposon Tf2-6 polyprotein-like Protein"/>
    <property type="match status" value="1"/>
</dbReference>
<evidence type="ECO:0000256" key="1">
    <source>
        <dbReference type="ARBA" id="ARBA00022670"/>
    </source>
</evidence>
<dbReference type="FunFam" id="3.10.10.10:FF:000007">
    <property type="entry name" value="Retrovirus-related Pol polyprotein from transposon 17.6-like Protein"/>
    <property type="match status" value="1"/>
</dbReference>
<proteinExistence type="predicted"/>
<organism evidence="12 13">
    <name type="scientific">Chara braunii</name>
    <name type="common">Braun's stonewort</name>
    <dbReference type="NCBI Taxonomy" id="69332"/>
    <lineage>
        <taxon>Eukaryota</taxon>
        <taxon>Viridiplantae</taxon>
        <taxon>Streptophyta</taxon>
        <taxon>Charophyceae</taxon>
        <taxon>Charales</taxon>
        <taxon>Characeae</taxon>
        <taxon>Chara</taxon>
    </lineage>
</organism>
<evidence type="ECO:0000259" key="10">
    <source>
        <dbReference type="Pfam" id="PF17919"/>
    </source>
</evidence>
<dbReference type="Pfam" id="PF00078">
    <property type="entry name" value="RVT_1"/>
    <property type="match status" value="1"/>
</dbReference>
<dbReference type="AlphaFoldDB" id="A0A388LEB7"/>
<evidence type="ECO:0000256" key="5">
    <source>
        <dbReference type="ARBA" id="ARBA00022759"/>
    </source>
</evidence>
<keyword evidence="8" id="KW-0511">Multifunctional enzyme</keyword>
<evidence type="ECO:0000313" key="13">
    <source>
        <dbReference type="Proteomes" id="UP000265515"/>
    </source>
</evidence>
<dbReference type="PANTHER" id="PTHR37984:SF5">
    <property type="entry name" value="PROTEIN NYNRIN-LIKE"/>
    <property type="match status" value="1"/>
</dbReference>
<dbReference type="Proteomes" id="UP000265515">
    <property type="component" value="Unassembled WGS sequence"/>
</dbReference>
<keyword evidence="1" id="KW-0645">Protease</keyword>
<dbReference type="Gene3D" id="3.30.70.270">
    <property type="match status" value="2"/>
</dbReference>
<keyword evidence="7" id="KW-0695">RNA-directed DNA polymerase</keyword>
<dbReference type="FunFam" id="1.10.340.70:FF:000001">
    <property type="entry name" value="Retrovirus-related Pol polyprotein from transposon gypsy-like Protein"/>
    <property type="match status" value="1"/>
</dbReference>
<dbReference type="Gene3D" id="1.10.340.70">
    <property type="match status" value="1"/>
</dbReference>
<dbReference type="OrthoDB" id="25131at2759"/>
<keyword evidence="4" id="KW-0540">Nuclease</keyword>
<evidence type="ECO:0008006" key="14">
    <source>
        <dbReference type="Google" id="ProtNLM"/>
    </source>
</evidence>
<sequence length="718" mass="82391">MGVCFLHALPPHDASSTDSSSDPRITEFLDAYSNVFEGPHRVVLDRPIRHEIILEDGAVPPRGCIYRMSEEESSVLRAQLDNLPEKGWIRPSSSQYGAPVLFIQKKNKDLRLCIDYRKLNAQTIKNADPLPRIDDLLERLGGAKFFSKLDLKSGYHQLGYHQLEIRQEDRYKTAFKTRYGHFEWLVMPFGLTNAPTTFQAAMTMEFRHMLDRYVLIYLDDIFVYSRSLEEHVEHLRIRPLADKIEALREWPEPTNTTDVHSFMGLAGYYQRFITGYSRIAAPMTRLQSPKVPFVFDDDARRSFQALKTAMLMAPVLSIYDPVLATRVTTDASGYGIGAVLEQHDVDDWHPVEYFSHKVPPINSLDDARKELLAFVMALKRRRHFLLGRRRFTWVTDNNPLTYYKTQDTVSSTIGRWMYFIDQLDFTPKHLPGLSNRSADALSRRPDLCAMTHHAFDEELQRQFIRAYQSDPDLSTLYAQLSSDHPPASHYRIADGYLLLHSRGKDLLCVPRDRRLRTRLLGEYHDSRLAGHFGVNRTIARLRQRFRWPDLITDVTRYCDSCEVCRRSKPRNRNPYGELHPMPIPREPGLSIAMDVTGPFPRDRHPHGCGPIEVWRDTGGGQWYLPVVPSLQRHLQGTCIKAPTSQTRFHPCDPTKLVTASVDGLICVLDTSTTFDEDDCILGVLNLETSVSRVGYYGASAERLWALTNIETLRASSSY</sequence>
<dbReference type="SUPFAM" id="SSF56672">
    <property type="entry name" value="DNA/RNA polymerases"/>
    <property type="match status" value="1"/>
</dbReference>
<evidence type="ECO:0000313" key="12">
    <source>
        <dbReference type="EMBL" id="GBG80649.1"/>
    </source>
</evidence>
<name>A0A388LEB7_CHABU</name>
<dbReference type="Pfam" id="PF17919">
    <property type="entry name" value="RT_RNaseH_2"/>
    <property type="match status" value="1"/>
</dbReference>
<dbReference type="CDD" id="cd01647">
    <property type="entry name" value="RT_LTR"/>
    <property type="match status" value="1"/>
</dbReference>
<dbReference type="InterPro" id="IPR000477">
    <property type="entry name" value="RT_dom"/>
</dbReference>
<dbReference type="InterPro" id="IPR041588">
    <property type="entry name" value="Integrase_H2C2"/>
</dbReference>